<keyword evidence="2" id="KW-1185">Reference proteome</keyword>
<organism evidence="1 2">
    <name type="scientific">Alicyclobacillus macrosporangiidus</name>
    <dbReference type="NCBI Taxonomy" id="392015"/>
    <lineage>
        <taxon>Bacteria</taxon>
        <taxon>Bacillati</taxon>
        <taxon>Bacillota</taxon>
        <taxon>Bacilli</taxon>
        <taxon>Bacillales</taxon>
        <taxon>Alicyclobacillaceae</taxon>
        <taxon>Alicyclobacillus</taxon>
    </lineage>
</organism>
<name>A0A1I7K9D9_9BACL</name>
<dbReference type="EMBL" id="FPBV01000014">
    <property type="protein sequence ID" value="SFU94044.1"/>
    <property type="molecule type" value="Genomic_DNA"/>
</dbReference>
<evidence type="ECO:0000313" key="1">
    <source>
        <dbReference type="EMBL" id="SFU94044.1"/>
    </source>
</evidence>
<proteinExistence type="predicted"/>
<reference evidence="2" key="1">
    <citation type="submission" date="2016-10" db="EMBL/GenBank/DDBJ databases">
        <authorList>
            <person name="Varghese N."/>
        </authorList>
    </citation>
    <scope>NUCLEOTIDE SEQUENCE [LARGE SCALE GENOMIC DNA]</scope>
    <source>
        <strain evidence="2">DSM 17980</strain>
    </source>
</reference>
<dbReference type="RefSeq" id="WP_074953741.1">
    <property type="nucleotide sequence ID" value="NZ_FPBV01000014.1"/>
</dbReference>
<dbReference type="OrthoDB" id="2382222at2"/>
<gene>
    <name evidence="1" type="ORF">SAMN05421543_11483</name>
</gene>
<dbReference type="Proteomes" id="UP000183508">
    <property type="component" value="Unassembled WGS sequence"/>
</dbReference>
<accession>A0A1I7K9D9</accession>
<dbReference type="AlphaFoldDB" id="A0A1I7K9D9"/>
<protein>
    <submittedName>
        <fullName evidence="1">Uncharacterized protein</fullName>
    </submittedName>
</protein>
<sequence>MGEETKRHVVLPVWSERSSSCTLSVEGLIGRLQRVVRQARVQHPDLADYRLHDVHLRIEGGELRAVLDFRK</sequence>
<dbReference type="STRING" id="392015.SAMN05421543_11483"/>
<evidence type="ECO:0000313" key="2">
    <source>
        <dbReference type="Proteomes" id="UP000183508"/>
    </source>
</evidence>